<dbReference type="AlphaFoldDB" id="A0A178M5S5"/>
<evidence type="ECO:0000256" key="2">
    <source>
        <dbReference type="PROSITE-ProRule" id="PRU00169"/>
    </source>
</evidence>
<dbReference type="InterPro" id="IPR050595">
    <property type="entry name" value="Bact_response_regulator"/>
</dbReference>
<accession>A0A178M5S5</accession>
<dbReference type="Gene3D" id="3.40.50.2300">
    <property type="match status" value="1"/>
</dbReference>
<evidence type="ECO:0000313" key="4">
    <source>
        <dbReference type="EMBL" id="OAN44102.1"/>
    </source>
</evidence>
<feature type="domain" description="Response regulatory" evidence="3">
    <location>
        <begin position="4"/>
        <end position="120"/>
    </location>
</feature>
<keyword evidence="5" id="KW-1185">Reference proteome</keyword>
<feature type="modified residue" description="4-aspartylphosphate" evidence="2">
    <location>
        <position position="53"/>
    </location>
</feature>
<dbReference type="Proteomes" id="UP000078287">
    <property type="component" value="Unassembled WGS sequence"/>
</dbReference>
<keyword evidence="1 2" id="KW-0597">Phosphoprotein</keyword>
<proteinExistence type="predicted"/>
<dbReference type="PANTHER" id="PTHR44591">
    <property type="entry name" value="STRESS RESPONSE REGULATOR PROTEIN 1"/>
    <property type="match status" value="1"/>
</dbReference>
<dbReference type="InterPro" id="IPR001789">
    <property type="entry name" value="Sig_transdc_resp-reg_receiver"/>
</dbReference>
<reference evidence="4 5" key="1">
    <citation type="submission" date="2016-04" db="EMBL/GenBank/DDBJ databases">
        <title>Chloroflexus islandicus sp. nov., a thermophilic filamentous anoxygenic phototrophic bacterium from geyser Strokkur (Iceland).</title>
        <authorList>
            <person name="Gaisin V.A."/>
            <person name="Kalashnikov A.M."/>
            <person name="Sukhacheva M.V."/>
            <person name="Grouzdev D.S."/>
            <person name="Ivanov T.M."/>
            <person name="Kuznetsov B."/>
            <person name="Gorlenko V.M."/>
        </authorList>
    </citation>
    <scope>NUCLEOTIDE SEQUENCE [LARGE SCALE GENOMIC DNA]</scope>
    <source>
        <strain evidence="5">isl-2</strain>
    </source>
</reference>
<protein>
    <submittedName>
        <fullName evidence="4">Response regulator receiver protein</fullName>
    </submittedName>
</protein>
<sequence>MSTKILLAEDEPDLQLITRMALEDANYTVVIANNGFEALEQLARQTVDLLLIDVMMPQMDGLELCQRLQHHPVWRQIPIVLLTASPRVRELPQHLPPSVRGWVEKPFNVFALVEKVESVLAGEC</sequence>
<dbReference type="SUPFAM" id="SSF52172">
    <property type="entry name" value="CheY-like"/>
    <property type="match status" value="1"/>
</dbReference>
<evidence type="ECO:0000313" key="5">
    <source>
        <dbReference type="Proteomes" id="UP000078287"/>
    </source>
</evidence>
<dbReference type="PROSITE" id="PS50110">
    <property type="entry name" value="RESPONSE_REGULATORY"/>
    <property type="match status" value="1"/>
</dbReference>
<name>A0A178M5S5_9CHLR</name>
<dbReference type="OrthoDB" id="9790669at2"/>
<organism evidence="4 5">
    <name type="scientific">Chloroflexus islandicus</name>
    <dbReference type="NCBI Taxonomy" id="1707952"/>
    <lineage>
        <taxon>Bacteria</taxon>
        <taxon>Bacillati</taxon>
        <taxon>Chloroflexota</taxon>
        <taxon>Chloroflexia</taxon>
        <taxon>Chloroflexales</taxon>
        <taxon>Chloroflexineae</taxon>
        <taxon>Chloroflexaceae</taxon>
        <taxon>Chloroflexus</taxon>
    </lineage>
</organism>
<dbReference type="InterPro" id="IPR011006">
    <property type="entry name" value="CheY-like_superfamily"/>
</dbReference>
<dbReference type="Pfam" id="PF00072">
    <property type="entry name" value="Response_reg"/>
    <property type="match status" value="1"/>
</dbReference>
<dbReference type="SMART" id="SM00448">
    <property type="entry name" value="REC"/>
    <property type="match status" value="1"/>
</dbReference>
<evidence type="ECO:0000256" key="1">
    <source>
        <dbReference type="ARBA" id="ARBA00022553"/>
    </source>
</evidence>
<gene>
    <name evidence="4" type="ORF">A6A03_02840</name>
</gene>
<dbReference type="EMBL" id="LWQS01000071">
    <property type="protein sequence ID" value="OAN44102.1"/>
    <property type="molecule type" value="Genomic_DNA"/>
</dbReference>
<dbReference type="STRING" id="1707952.A6A03_02840"/>
<evidence type="ECO:0000259" key="3">
    <source>
        <dbReference type="PROSITE" id="PS50110"/>
    </source>
</evidence>
<dbReference type="RefSeq" id="WP_066789577.1">
    <property type="nucleotide sequence ID" value="NZ_LWQS01000071.1"/>
</dbReference>
<dbReference type="GO" id="GO:0000160">
    <property type="term" value="P:phosphorelay signal transduction system"/>
    <property type="evidence" value="ECO:0007669"/>
    <property type="project" value="InterPro"/>
</dbReference>
<dbReference type="PANTHER" id="PTHR44591:SF3">
    <property type="entry name" value="RESPONSE REGULATORY DOMAIN-CONTAINING PROTEIN"/>
    <property type="match status" value="1"/>
</dbReference>
<comment type="caution">
    <text evidence="4">The sequence shown here is derived from an EMBL/GenBank/DDBJ whole genome shotgun (WGS) entry which is preliminary data.</text>
</comment>